<dbReference type="WBParaSite" id="ECPE_0001093201-mRNA-1">
    <property type="protein sequence ID" value="ECPE_0001093201-mRNA-1"/>
    <property type="gene ID" value="ECPE_0001093201"/>
</dbReference>
<reference evidence="3" key="1">
    <citation type="submission" date="2016-06" db="UniProtKB">
        <authorList>
            <consortium name="WormBaseParasite"/>
        </authorList>
    </citation>
    <scope>IDENTIFICATION</scope>
</reference>
<accession>A0A183AVB3</accession>
<reference evidence="1 2" key="2">
    <citation type="submission" date="2018-11" db="EMBL/GenBank/DDBJ databases">
        <authorList>
            <consortium name="Pathogen Informatics"/>
        </authorList>
    </citation>
    <scope>NUCLEOTIDE SEQUENCE [LARGE SCALE GENOMIC DNA]</scope>
    <source>
        <strain evidence="1 2">Egypt</strain>
    </source>
</reference>
<gene>
    <name evidence="1" type="ORF">ECPE_LOCUS10900</name>
</gene>
<protein>
    <submittedName>
        <fullName evidence="1 3">Uncharacterized protein</fullName>
    </submittedName>
</protein>
<dbReference type="AlphaFoldDB" id="A0A183AVB3"/>
<evidence type="ECO:0000313" key="2">
    <source>
        <dbReference type="Proteomes" id="UP000272942"/>
    </source>
</evidence>
<dbReference type="EMBL" id="UZAN01049879">
    <property type="protein sequence ID" value="VDP87796.1"/>
    <property type="molecule type" value="Genomic_DNA"/>
</dbReference>
<name>A0A183AVB3_9TREM</name>
<evidence type="ECO:0000313" key="3">
    <source>
        <dbReference type="WBParaSite" id="ECPE_0001093201-mRNA-1"/>
    </source>
</evidence>
<sequence>MSPLASSRRLGHVGPGIRTAKLPRTAPVVASTPASSNPGVFAIPTTARLTRSRLAVSRQRRRVIKPKDTLASGNGSPLLNPFALGDADTAKPTAVELQLLRTMQKNIQTYLDSLKK</sequence>
<evidence type="ECO:0000313" key="1">
    <source>
        <dbReference type="EMBL" id="VDP87796.1"/>
    </source>
</evidence>
<organism evidence="3">
    <name type="scientific">Echinostoma caproni</name>
    <dbReference type="NCBI Taxonomy" id="27848"/>
    <lineage>
        <taxon>Eukaryota</taxon>
        <taxon>Metazoa</taxon>
        <taxon>Spiralia</taxon>
        <taxon>Lophotrochozoa</taxon>
        <taxon>Platyhelminthes</taxon>
        <taxon>Trematoda</taxon>
        <taxon>Digenea</taxon>
        <taxon>Plagiorchiida</taxon>
        <taxon>Echinostomata</taxon>
        <taxon>Echinostomatoidea</taxon>
        <taxon>Echinostomatidae</taxon>
        <taxon>Echinostoma</taxon>
    </lineage>
</organism>
<keyword evidence="2" id="KW-1185">Reference proteome</keyword>
<dbReference type="Proteomes" id="UP000272942">
    <property type="component" value="Unassembled WGS sequence"/>
</dbReference>
<dbReference type="OrthoDB" id="6249416at2759"/>
<proteinExistence type="predicted"/>